<dbReference type="Proteomes" id="UP000000212">
    <property type="component" value="Chromosome"/>
</dbReference>
<dbReference type="PANTHER" id="PTHR21666">
    <property type="entry name" value="PEPTIDASE-RELATED"/>
    <property type="match status" value="1"/>
</dbReference>
<dbReference type="STRING" id="1234679.BN424_2331"/>
<dbReference type="Gene3D" id="2.70.70.10">
    <property type="entry name" value="Glucose Permease (Domain IIA)"/>
    <property type="match status" value="1"/>
</dbReference>
<feature type="domain" description="M23ase beta-sheet core" evidence="1">
    <location>
        <begin position="110"/>
        <end position="201"/>
    </location>
</feature>
<reference evidence="3" key="1">
    <citation type="journal article" date="2013" name="Genome Announc.">
        <title>Complete Chromosome Sequence of Carnobacterium maltaromaticum LMA 28.</title>
        <authorList>
            <person name="Cailliez-Grimal C."/>
            <person name="Chaillou S."/>
            <person name="Anba-Mondoloni J."/>
            <person name="Loux V."/>
            <person name="Afzal M.I."/>
            <person name="Rahman A."/>
            <person name="Kergourlay G."/>
            <person name="Champomier-Verges M.C."/>
            <person name="Zagorec M."/>
            <person name="Dalgaard P."/>
            <person name="Leisner J.J."/>
            <person name="Prevost H."/>
            <person name="Revol-Junelles A.M."/>
            <person name="Borges F."/>
        </authorList>
    </citation>
    <scope>NUCLEOTIDE SEQUENCE</scope>
    <source>
        <strain evidence="3">LMA28</strain>
    </source>
</reference>
<accession>K8ET54</accession>
<evidence type="ECO:0000259" key="1">
    <source>
        <dbReference type="Pfam" id="PF01551"/>
    </source>
</evidence>
<dbReference type="AlphaFoldDB" id="K8ET54"/>
<protein>
    <submittedName>
        <fullName evidence="2">Peptidase M23 family protein</fullName>
        <ecNumber evidence="2">3.4.24.75</ecNumber>
    </submittedName>
</protein>
<dbReference type="SUPFAM" id="SSF51261">
    <property type="entry name" value="Duplicated hybrid motif"/>
    <property type="match status" value="1"/>
</dbReference>
<dbReference type="KEGG" id="cml:BN424_2331"/>
<dbReference type="EC" id="3.4.24.75" evidence="2"/>
<dbReference type="InterPro" id="IPR016047">
    <property type="entry name" value="M23ase_b-sheet_dom"/>
</dbReference>
<dbReference type="Pfam" id="PF01551">
    <property type="entry name" value="Peptidase_M23"/>
    <property type="match status" value="1"/>
</dbReference>
<sequence length="218" mass="23085">MQEVQVKLENQKNLKEAKIVTLAQQQATAEDEKIILISNQENEKIQLEANANKPVIAKTSVDLTNMTSASETPEPPAPSLTVGSSGYIYPLQAPISSPFGAREGLDANGFHKGVDFSAPEGTPIAASMAGEVVVAQNDGMPVSGYGIATIIKHSNGMYSLYGHQSELLVSVGDSVQQGQIIGKVGNTGISFGAHLHFEIRTSLYGGMGNVLDPMNFLN</sequence>
<keyword evidence="2" id="KW-0378">Hydrolase</keyword>
<dbReference type="RefSeq" id="WP_015076897.1">
    <property type="nucleotide sequence ID" value="NC_019425.2"/>
</dbReference>
<dbReference type="OrthoDB" id="9805070at2"/>
<dbReference type="CDD" id="cd12797">
    <property type="entry name" value="M23_peptidase"/>
    <property type="match status" value="1"/>
</dbReference>
<dbReference type="eggNOG" id="COG0739">
    <property type="taxonomic scope" value="Bacteria"/>
</dbReference>
<dbReference type="EMBL" id="HE999757">
    <property type="protein sequence ID" value="CCO11771.2"/>
    <property type="molecule type" value="Genomic_DNA"/>
</dbReference>
<evidence type="ECO:0000313" key="2">
    <source>
        <dbReference type="EMBL" id="CCO11771.2"/>
    </source>
</evidence>
<proteinExistence type="predicted"/>
<evidence type="ECO:0000313" key="3">
    <source>
        <dbReference type="Proteomes" id="UP000000212"/>
    </source>
</evidence>
<dbReference type="InterPro" id="IPR011055">
    <property type="entry name" value="Dup_hybrid_motif"/>
</dbReference>
<dbReference type="GO" id="GO:0004222">
    <property type="term" value="F:metalloendopeptidase activity"/>
    <property type="evidence" value="ECO:0007669"/>
    <property type="project" value="TreeGrafter"/>
</dbReference>
<dbReference type="InterPro" id="IPR050570">
    <property type="entry name" value="Cell_wall_metabolism_enzyme"/>
</dbReference>
<name>K8ET54_CARML</name>
<dbReference type="PANTHER" id="PTHR21666:SF270">
    <property type="entry name" value="MUREIN HYDROLASE ACTIVATOR ENVC"/>
    <property type="match status" value="1"/>
</dbReference>
<keyword evidence="3" id="KW-1185">Reference proteome</keyword>
<organism evidence="2 3">
    <name type="scientific">Carnobacterium maltaromaticum LMA28</name>
    <dbReference type="NCBI Taxonomy" id="1234679"/>
    <lineage>
        <taxon>Bacteria</taxon>
        <taxon>Bacillati</taxon>
        <taxon>Bacillota</taxon>
        <taxon>Bacilli</taxon>
        <taxon>Lactobacillales</taxon>
        <taxon>Carnobacteriaceae</taxon>
        <taxon>Carnobacterium</taxon>
    </lineage>
</organism>
<gene>
    <name evidence="2" type="ORF">BN424_2331</name>
</gene>
<dbReference type="HOGENOM" id="CLU_029425_2_4_9"/>